<proteinExistence type="predicted"/>
<dbReference type="AlphaFoldDB" id="A0A848K9K2"/>
<feature type="transmembrane region" description="Helical" evidence="1">
    <location>
        <begin position="132"/>
        <end position="153"/>
    </location>
</feature>
<name>A0A848K9K2_9NOCA</name>
<feature type="transmembrane region" description="Helical" evidence="1">
    <location>
        <begin position="100"/>
        <end position="120"/>
    </location>
</feature>
<keyword evidence="3" id="KW-1185">Reference proteome</keyword>
<reference evidence="2 3" key="1">
    <citation type="submission" date="2019-05" db="EMBL/GenBank/DDBJ databases">
        <authorList>
            <person name="Lee S.D."/>
        </authorList>
    </citation>
    <scope>NUCLEOTIDE SEQUENCE [LARGE SCALE GENOMIC DNA]</scope>
    <source>
        <strain evidence="2 3">YC2-7</strain>
    </source>
</reference>
<organism evidence="2 3">
    <name type="scientific">Antrihabitans stalactiti</name>
    <dbReference type="NCBI Taxonomy" id="2584121"/>
    <lineage>
        <taxon>Bacteria</taxon>
        <taxon>Bacillati</taxon>
        <taxon>Actinomycetota</taxon>
        <taxon>Actinomycetes</taxon>
        <taxon>Mycobacteriales</taxon>
        <taxon>Nocardiaceae</taxon>
        <taxon>Antrihabitans</taxon>
    </lineage>
</organism>
<evidence type="ECO:0000256" key="1">
    <source>
        <dbReference type="SAM" id="Phobius"/>
    </source>
</evidence>
<keyword evidence="1" id="KW-0472">Membrane</keyword>
<dbReference type="EMBL" id="VCQU01000001">
    <property type="protein sequence ID" value="NMN94128.1"/>
    <property type="molecule type" value="Genomic_DNA"/>
</dbReference>
<evidence type="ECO:0000313" key="2">
    <source>
        <dbReference type="EMBL" id="NMN94128.1"/>
    </source>
</evidence>
<evidence type="ECO:0008006" key="4">
    <source>
        <dbReference type="Google" id="ProtNLM"/>
    </source>
</evidence>
<keyword evidence="1" id="KW-0812">Transmembrane</keyword>
<feature type="transmembrane region" description="Helical" evidence="1">
    <location>
        <begin position="28"/>
        <end position="47"/>
    </location>
</feature>
<protein>
    <recommendedName>
        <fullName evidence="4">Transmembrane protein</fullName>
    </recommendedName>
</protein>
<keyword evidence="1" id="KW-1133">Transmembrane helix</keyword>
<comment type="caution">
    <text evidence="2">The sequence shown here is derived from an EMBL/GenBank/DDBJ whole genome shotgun (WGS) entry which is preliminary data.</text>
</comment>
<dbReference type="Proteomes" id="UP000535543">
    <property type="component" value="Unassembled WGS sequence"/>
</dbReference>
<accession>A0A848K9K2</accession>
<gene>
    <name evidence="2" type="ORF">FGL95_03640</name>
</gene>
<feature type="transmembrane region" description="Helical" evidence="1">
    <location>
        <begin position="76"/>
        <end position="93"/>
    </location>
</feature>
<evidence type="ECO:0000313" key="3">
    <source>
        <dbReference type="Proteomes" id="UP000535543"/>
    </source>
</evidence>
<sequence length="185" mass="20192">MWGMSDFDQIRNDVDAVERKMAGEIDPGVRAVVVAVLVFVLLGSFALPHTGTAKGYDVLVGDDIALGESIALPSRVFVWLAIVFGVGVSMLALSTRRWVLAWIALAGSAVASVAGMLAIWTRQTLEPNVHAGGPGIGLIIGWIAIILLTFHWIRVVWSRTAVQLAAEEQRRKEARDAEHDWRQPK</sequence>
<reference evidence="2 3" key="2">
    <citation type="submission" date="2020-06" db="EMBL/GenBank/DDBJ databases">
        <title>Antribacter stalactiti gen. nov., sp. nov., a new member of the family Nacardiaceae isolated from a cave.</title>
        <authorList>
            <person name="Kim I.S."/>
        </authorList>
    </citation>
    <scope>NUCLEOTIDE SEQUENCE [LARGE SCALE GENOMIC DNA]</scope>
    <source>
        <strain evidence="2 3">YC2-7</strain>
    </source>
</reference>